<reference evidence="2" key="1">
    <citation type="submission" date="2018-07" db="EMBL/GenBank/DDBJ databases">
        <authorList>
            <consortium name="NARMS: The National Antimicrobial Resistance Monitoring System"/>
        </authorList>
    </citation>
    <scope>NUCLEOTIDE SEQUENCE</scope>
    <source>
        <strain evidence="2">FSIS11704402</strain>
    </source>
</reference>
<accession>A0A3V9PTS2</accession>
<protein>
    <submittedName>
        <fullName evidence="2">Uncharacterized protein</fullName>
    </submittedName>
</protein>
<dbReference type="EMBL" id="AAHVHP010000035">
    <property type="protein sequence ID" value="ECA7331038.1"/>
    <property type="molecule type" value="Genomic_DNA"/>
</dbReference>
<evidence type="ECO:0000313" key="2">
    <source>
        <dbReference type="EMBL" id="ECU9573517.1"/>
    </source>
</evidence>
<sequence length="28" mass="3228">MLETSKKTIHWILTRGISCNGIKIKLRS</sequence>
<name>A0A3V9PTS2_SALET</name>
<dbReference type="EMBL" id="AAKROW010000016">
    <property type="protein sequence ID" value="ECU9573517.1"/>
    <property type="molecule type" value="Genomic_DNA"/>
</dbReference>
<reference evidence="1" key="2">
    <citation type="submission" date="2019-01" db="EMBL/GenBank/DDBJ databases">
        <authorList>
            <consortium name="GenomeTrakr network: Whole genome sequencing for foodborne pathogen traceback"/>
        </authorList>
    </citation>
    <scope>NUCLEOTIDE SEQUENCE</scope>
    <source>
        <strain evidence="1">FSIS21923151</strain>
    </source>
</reference>
<proteinExistence type="predicted"/>
<organism evidence="2">
    <name type="scientific">Salmonella enterica subsp. enterica serovar Bredeney</name>
    <dbReference type="NCBI Taxonomy" id="134047"/>
    <lineage>
        <taxon>Bacteria</taxon>
        <taxon>Pseudomonadati</taxon>
        <taxon>Pseudomonadota</taxon>
        <taxon>Gammaproteobacteria</taxon>
        <taxon>Enterobacterales</taxon>
        <taxon>Enterobacteriaceae</taxon>
        <taxon>Salmonella</taxon>
    </lineage>
</organism>
<evidence type="ECO:0000313" key="1">
    <source>
        <dbReference type="EMBL" id="ECA7331038.1"/>
    </source>
</evidence>
<dbReference type="RefSeq" id="WP_108411787.1">
    <property type="nucleotide sequence ID" value="NZ_CP043222.1"/>
</dbReference>
<gene>
    <name evidence="2" type="ORF">CS511_18445</name>
    <name evidence="1" type="ORF">EPA75_18865</name>
</gene>
<comment type="caution">
    <text evidence="2">The sequence shown here is derived from an EMBL/GenBank/DDBJ whole genome shotgun (WGS) entry which is preliminary data.</text>
</comment>
<dbReference type="AlphaFoldDB" id="A0A3V9PTS2"/>